<protein>
    <recommendedName>
        <fullName evidence="4">DUF2946 domain-containing protein</fullName>
    </recommendedName>
</protein>
<sequence length="108" mass="11370">MLRRWLFTLAVVCGLLLAPLAMAGERVADAGTVAASHCADMPDSSAADRDHPAPAKQFRCMGACFGVEVGIARLPDRVAHRRAALALPIMPALAGILIDHEPPPPRPA</sequence>
<dbReference type="STRING" id="1888892.BFL28_01685"/>
<keyword evidence="1" id="KW-0732">Signal</keyword>
<comment type="caution">
    <text evidence="2">The sequence shown here is derived from an EMBL/GenBank/DDBJ whole genome shotgun (WGS) entry which is preliminary data.</text>
</comment>
<organism evidence="2 3">
    <name type="scientific">Sphingomonas turrisvirgatae</name>
    <dbReference type="NCBI Taxonomy" id="1888892"/>
    <lineage>
        <taxon>Bacteria</taxon>
        <taxon>Pseudomonadati</taxon>
        <taxon>Pseudomonadota</taxon>
        <taxon>Alphaproteobacteria</taxon>
        <taxon>Sphingomonadales</taxon>
        <taxon>Sphingomonadaceae</taxon>
        <taxon>Sphingomonas</taxon>
    </lineage>
</organism>
<gene>
    <name evidence="2" type="ORF">BFL28_01685</name>
</gene>
<feature type="signal peptide" evidence="1">
    <location>
        <begin position="1"/>
        <end position="23"/>
    </location>
</feature>
<dbReference type="EMBL" id="MDDS01000024">
    <property type="protein sequence ID" value="ODP37714.1"/>
    <property type="molecule type" value="Genomic_DNA"/>
</dbReference>
<reference evidence="2 3" key="1">
    <citation type="submission" date="2016-08" db="EMBL/GenBank/DDBJ databases">
        <title>Draft genome of the agarase producing Sphingomonas sp. MCT13.</title>
        <authorList>
            <person name="D'Andrea M.M."/>
            <person name="Rossolini G.M."/>
            <person name="Thaller M.C."/>
        </authorList>
    </citation>
    <scope>NUCLEOTIDE SEQUENCE [LARGE SCALE GENOMIC DNA]</scope>
    <source>
        <strain evidence="2 3">MCT13</strain>
    </source>
</reference>
<proteinExistence type="predicted"/>
<keyword evidence="3" id="KW-1185">Reference proteome</keyword>
<dbReference type="AlphaFoldDB" id="A0A1E3LVE5"/>
<evidence type="ECO:0000256" key="1">
    <source>
        <dbReference type="SAM" id="SignalP"/>
    </source>
</evidence>
<dbReference type="RefSeq" id="WP_069320436.1">
    <property type="nucleotide sequence ID" value="NZ_MDDS01000024.1"/>
</dbReference>
<name>A0A1E3LVE5_9SPHN</name>
<feature type="chain" id="PRO_5009132072" description="DUF2946 domain-containing protein" evidence="1">
    <location>
        <begin position="24"/>
        <end position="108"/>
    </location>
</feature>
<evidence type="ECO:0008006" key="4">
    <source>
        <dbReference type="Google" id="ProtNLM"/>
    </source>
</evidence>
<dbReference type="Proteomes" id="UP000094487">
    <property type="component" value="Unassembled WGS sequence"/>
</dbReference>
<accession>A0A1E3LVE5</accession>
<evidence type="ECO:0000313" key="3">
    <source>
        <dbReference type="Proteomes" id="UP000094487"/>
    </source>
</evidence>
<evidence type="ECO:0000313" key="2">
    <source>
        <dbReference type="EMBL" id="ODP37714.1"/>
    </source>
</evidence>